<dbReference type="GO" id="GO:0022857">
    <property type="term" value="F:transmembrane transporter activity"/>
    <property type="evidence" value="ECO:0007669"/>
    <property type="project" value="InterPro"/>
</dbReference>
<feature type="transmembrane region" description="Helical" evidence="4">
    <location>
        <begin position="373"/>
        <end position="397"/>
    </location>
</feature>
<feature type="transmembrane region" description="Helical" evidence="4">
    <location>
        <begin position="107"/>
        <end position="130"/>
    </location>
</feature>
<dbReference type="PANTHER" id="PTHR11360:SF284">
    <property type="entry name" value="EG:103B4.3 PROTEIN-RELATED"/>
    <property type="match status" value="1"/>
</dbReference>
<name>A0A838L621_9SPHN</name>
<feature type="transmembrane region" description="Helical" evidence="4">
    <location>
        <begin position="175"/>
        <end position="195"/>
    </location>
</feature>
<feature type="transmembrane region" description="Helical" evidence="4">
    <location>
        <begin position="313"/>
        <end position="332"/>
    </location>
</feature>
<accession>A0A838L621</accession>
<protein>
    <submittedName>
        <fullName evidence="6">MFS transporter</fullName>
    </submittedName>
</protein>
<organism evidence="6 7">
    <name type="scientific">Sphingomonas chungangi</name>
    <dbReference type="NCBI Taxonomy" id="2683589"/>
    <lineage>
        <taxon>Bacteria</taxon>
        <taxon>Pseudomonadati</taxon>
        <taxon>Pseudomonadota</taxon>
        <taxon>Alphaproteobacteria</taxon>
        <taxon>Sphingomonadales</taxon>
        <taxon>Sphingomonadaceae</taxon>
        <taxon>Sphingomonas</taxon>
    </lineage>
</organism>
<dbReference type="CDD" id="cd17355">
    <property type="entry name" value="MFS_YcxA_like"/>
    <property type="match status" value="1"/>
</dbReference>
<feature type="transmembrane region" description="Helical" evidence="4">
    <location>
        <begin position="53"/>
        <end position="73"/>
    </location>
</feature>
<feature type="transmembrane region" description="Helical" evidence="4">
    <location>
        <begin position="85"/>
        <end position="101"/>
    </location>
</feature>
<dbReference type="EMBL" id="JACEIB010000007">
    <property type="protein sequence ID" value="MBA2934791.1"/>
    <property type="molecule type" value="Genomic_DNA"/>
</dbReference>
<dbReference type="PROSITE" id="PS50850">
    <property type="entry name" value="MFS"/>
    <property type="match status" value="1"/>
</dbReference>
<evidence type="ECO:0000256" key="1">
    <source>
        <dbReference type="ARBA" id="ARBA00022692"/>
    </source>
</evidence>
<keyword evidence="7" id="KW-1185">Reference proteome</keyword>
<dbReference type="SUPFAM" id="SSF103473">
    <property type="entry name" value="MFS general substrate transporter"/>
    <property type="match status" value="1"/>
</dbReference>
<evidence type="ECO:0000313" key="7">
    <source>
        <dbReference type="Proteomes" id="UP000570166"/>
    </source>
</evidence>
<dbReference type="InterPro" id="IPR011701">
    <property type="entry name" value="MFS"/>
</dbReference>
<dbReference type="Proteomes" id="UP000570166">
    <property type="component" value="Unassembled WGS sequence"/>
</dbReference>
<feature type="transmembrane region" description="Helical" evidence="4">
    <location>
        <begin position="263"/>
        <end position="281"/>
    </location>
</feature>
<gene>
    <name evidence="6" type="ORF">HZF05_11855</name>
</gene>
<comment type="caution">
    <text evidence="6">The sequence shown here is derived from an EMBL/GenBank/DDBJ whole genome shotgun (WGS) entry which is preliminary data.</text>
</comment>
<dbReference type="InterPro" id="IPR036259">
    <property type="entry name" value="MFS_trans_sf"/>
</dbReference>
<feature type="transmembrane region" description="Helical" evidence="4">
    <location>
        <begin position="142"/>
        <end position="163"/>
    </location>
</feature>
<evidence type="ECO:0000313" key="6">
    <source>
        <dbReference type="EMBL" id="MBA2934791.1"/>
    </source>
</evidence>
<feature type="transmembrane region" description="Helical" evidence="4">
    <location>
        <begin position="18"/>
        <end position="41"/>
    </location>
</feature>
<keyword evidence="1 4" id="KW-0812">Transmembrane</keyword>
<feature type="transmembrane region" description="Helical" evidence="4">
    <location>
        <begin position="224"/>
        <end position="243"/>
    </location>
</feature>
<dbReference type="Gene3D" id="1.20.1250.20">
    <property type="entry name" value="MFS general substrate transporter like domains"/>
    <property type="match status" value="1"/>
</dbReference>
<evidence type="ECO:0000256" key="3">
    <source>
        <dbReference type="ARBA" id="ARBA00023136"/>
    </source>
</evidence>
<reference evidence="6 7" key="1">
    <citation type="submission" date="2020-07" db="EMBL/GenBank/DDBJ databases">
        <authorList>
            <person name="Sun Q."/>
        </authorList>
    </citation>
    <scope>NUCLEOTIDE SEQUENCE [LARGE SCALE GENOMIC DNA]</scope>
    <source>
        <strain evidence="6 7">CGMCC 1.13654</strain>
    </source>
</reference>
<dbReference type="InterPro" id="IPR020846">
    <property type="entry name" value="MFS_dom"/>
</dbReference>
<feature type="transmembrane region" description="Helical" evidence="4">
    <location>
        <begin position="344"/>
        <end position="367"/>
    </location>
</feature>
<dbReference type="InterPro" id="IPR050327">
    <property type="entry name" value="Proton-linked_MCT"/>
</dbReference>
<sequence>MSRSTDVIAEFRAGGRTVLASAIGVCAGVTGLPFYSLGLFIKPLSAEFGWGRAAASSAALCLQFGIVLSAPFIGRSIDRIGVRRVALTSLAGLALGFVLLSRLGPSFPLFLCAWLGLSLLGSGTTPIAWTRSVATRFDKGRGIALGLTLVGTGVAGFLAPWLIGGVVASHGWRNGCLVLAAAIGLLALPGVAFLMRDTGALSTAVAEARRRGPHVGQALRSRRFAQIGIAFFLIGIVVAGMIVHLVPLLQDRGLAPGEAARDAAMMGFAVIVGRLVVGWLCDRVHAPYVAFVFLMLPVASCLILLAHGPAIPAVLLLGLAAGAEIDLLAYLVSRYFGLRAYGEVYGWLLSIFSLGAGLGPVLIGWSFDRAGSYAPMLVAASCIISLGAVLVATLGPFPASDEQGWRKPSPN</sequence>
<evidence type="ECO:0000256" key="2">
    <source>
        <dbReference type="ARBA" id="ARBA00022989"/>
    </source>
</evidence>
<dbReference type="Pfam" id="PF07690">
    <property type="entry name" value="MFS_1"/>
    <property type="match status" value="1"/>
</dbReference>
<evidence type="ECO:0000259" key="5">
    <source>
        <dbReference type="PROSITE" id="PS50850"/>
    </source>
</evidence>
<dbReference type="PANTHER" id="PTHR11360">
    <property type="entry name" value="MONOCARBOXYLATE TRANSPORTER"/>
    <property type="match status" value="1"/>
</dbReference>
<dbReference type="AlphaFoldDB" id="A0A838L621"/>
<evidence type="ECO:0000256" key="4">
    <source>
        <dbReference type="SAM" id="Phobius"/>
    </source>
</evidence>
<feature type="domain" description="Major facilitator superfamily (MFS) profile" evidence="5">
    <location>
        <begin position="19"/>
        <end position="399"/>
    </location>
</feature>
<keyword evidence="3 4" id="KW-0472">Membrane</keyword>
<proteinExistence type="predicted"/>
<keyword evidence="2 4" id="KW-1133">Transmembrane helix</keyword>
<feature type="transmembrane region" description="Helical" evidence="4">
    <location>
        <begin position="288"/>
        <end position="307"/>
    </location>
</feature>